<reference evidence="1 2" key="1">
    <citation type="submission" date="2016-10" db="EMBL/GenBank/DDBJ databases">
        <authorList>
            <person name="Varghese N."/>
            <person name="Submissions S."/>
        </authorList>
    </citation>
    <scope>NUCLEOTIDE SEQUENCE [LARGE SCALE GENOMIC DNA]</scope>
    <source>
        <strain evidence="1 2">DSM 21822</strain>
    </source>
</reference>
<sequence>MTFGTDSQTDYFQPTLIMTQGAEQTTPLYNFQEALDDETKLREVLRSMRDDLNEVDSLGEMIRRIEEGGGQNPDNVSRGLRGLGGIFGHSIVTAAKAKAPAGQFDPKLKVTIDSRGHIDGYFFDHQDKGGYLNVTTEVTIGLPNGTVDVDRSRYEVEIGDHVFNVILKDTTNSAHVFPGSDIQVSAAMAANFNYKLWAKGNQITVVRLWLDHDDDGVFEPNERVTTSNHGDWRDSYRHILLADVDSCIDMMFVHHPPETLPPGAAPPFYCLGRCEKPPLINTRG</sequence>
<dbReference type="AlphaFoldDB" id="A0A1I4FZG8"/>
<gene>
    <name evidence="1" type="ORF">SAMN04488498_1665</name>
</gene>
<accession>A0A1I4FZG8</accession>
<dbReference type="RefSeq" id="WP_149764696.1">
    <property type="nucleotide sequence ID" value="NZ_FOSL01000066.1"/>
</dbReference>
<evidence type="ECO:0000313" key="2">
    <source>
        <dbReference type="Proteomes" id="UP000323300"/>
    </source>
</evidence>
<name>A0A1I4FZG8_9HYPH</name>
<dbReference type="Proteomes" id="UP000323300">
    <property type="component" value="Unassembled WGS sequence"/>
</dbReference>
<keyword evidence="2" id="KW-1185">Reference proteome</keyword>
<proteinExistence type="predicted"/>
<protein>
    <submittedName>
        <fullName evidence="1">Uncharacterized protein</fullName>
    </submittedName>
</protein>
<organism evidence="1 2">
    <name type="scientific">Neomesorhizobium albiziae</name>
    <dbReference type="NCBI Taxonomy" id="335020"/>
    <lineage>
        <taxon>Bacteria</taxon>
        <taxon>Pseudomonadati</taxon>
        <taxon>Pseudomonadota</taxon>
        <taxon>Alphaproteobacteria</taxon>
        <taxon>Hyphomicrobiales</taxon>
        <taxon>Phyllobacteriaceae</taxon>
        <taxon>Neomesorhizobium</taxon>
    </lineage>
</organism>
<evidence type="ECO:0000313" key="1">
    <source>
        <dbReference type="EMBL" id="SFL22710.1"/>
    </source>
</evidence>
<dbReference type="EMBL" id="FOSL01000066">
    <property type="protein sequence ID" value="SFL22710.1"/>
    <property type="molecule type" value="Genomic_DNA"/>
</dbReference>